<dbReference type="PANTHER" id="PTHR21286">
    <property type="entry name" value="NUCLEAR PORE COMPLEX PROTEIN NUP160"/>
    <property type="match status" value="1"/>
</dbReference>
<dbReference type="InterPro" id="IPR056535">
    <property type="entry name" value="TPR_NUP160_M"/>
</dbReference>
<feature type="region of interest" description="Disordered" evidence="1">
    <location>
        <begin position="1714"/>
        <end position="1743"/>
    </location>
</feature>
<dbReference type="OrthoDB" id="514940at2759"/>
<evidence type="ECO:0000313" key="4">
    <source>
        <dbReference type="EMBL" id="KAG2493301.1"/>
    </source>
</evidence>
<feature type="compositionally biased region" description="Gly residues" evidence="1">
    <location>
        <begin position="1718"/>
        <end position="1743"/>
    </location>
</feature>
<organism evidence="4 5">
    <name type="scientific">Edaphochlamys debaryana</name>
    <dbReference type="NCBI Taxonomy" id="47281"/>
    <lineage>
        <taxon>Eukaryota</taxon>
        <taxon>Viridiplantae</taxon>
        <taxon>Chlorophyta</taxon>
        <taxon>core chlorophytes</taxon>
        <taxon>Chlorophyceae</taxon>
        <taxon>CS clade</taxon>
        <taxon>Chlamydomonadales</taxon>
        <taxon>Chlamydomonadales incertae sedis</taxon>
        <taxon>Edaphochlamys</taxon>
    </lineage>
</organism>
<dbReference type="PANTHER" id="PTHR21286:SF0">
    <property type="entry name" value="NUCLEAR PORE COMPLEX PROTEIN NUP160"/>
    <property type="match status" value="1"/>
</dbReference>
<proteinExistence type="predicted"/>
<evidence type="ECO:0000259" key="3">
    <source>
        <dbReference type="Pfam" id="PF23354"/>
    </source>
</evidence>
<dbReference type="Pfam" id="PF23300">
    <property type="entry name" value="HEAT_Nup120"/>
    <property type="match status" value="1"/>
</dbReference>
<dbReference type="GO" id="GO:0017056">
    <property type="term" value="F:structural constituent of nuclear pore"/>
    <property type="evidence" value="ECO:0007669"/>
    <property type="project" value="TreeGrafter"/>
</dbReference>
<dbReference type="GO" id="GO:0005643">
    <property type="term" value="C:nuclear pore"/>
    <property type="evidence" value="ECO:0007669"/>
    <property type="project" value="TreeGrafter"/>
</dbReference>
<dbReference type="EMBL" id="JAEHOE010000038">
    <property type="protein sequence ID" value="KAG2493301.1"/>
    <property type="molecule type" value="Genomic_DNA"/>
</dbReference>
<dbReference type="InterPro" id="IPR021717">
    <property type="entry name" value="Nucleoporin_Nup160"/>
</dbReference>
<accession>A0A836BXZ7</accession>
<evidence type="ECO:0000313" key="5">
    <source>
        <dbReference type="Proteomes" id="UP000612055"/>
    </source>
</evidence>
<gene>
    <name evidence="4" type="ORF">HYH03_008437</name>
</gene>
<reference evidence="4" key="1">
    <citation type="journal article" date="2020" name="bioRxiv">
        <title>Comparative genomics of Chlamydomonas.</title>
        <authorList>
            <person name="Craig R.J."/>
            <person name="Hasan A.R."/>
            <person name="Ness R.W."/>
            <person name="Keightley P.D."/>
        </authorList>
    </citation>
    <scope>NUCLEOTIDE SEQUENCE</scope>
    <source>
        <strain evidence="4">CCAP 11/70</strain>
    </source>
</reference>
<feature type="region of interest" description="Disordered" evidence="1">
    <location>
        <begin position="804"/>
        <end position="845"/>
    </location>
</feature>
<keyword evidence="5" id="KW-1185">Reference proteome</keyword>
<name>A0A836BXZ7_9CHLO</name>
<protein>
    <recommendedName>
        <fullName evidence="6">Nuclear pore complex protein Nup160</fullName>
    </recommendedName>
</protein>
<dbReference type="Pfam" id="PF23354">
    <property type="entry name" value="TPR_NUP160_120_M"/>
    <property type="match status" value="1"/>
</dbReference>
<sequence length="1788" mass="180762">MGSLSPALRQETAFLSSSTKPERTLSPPWASRAPAGSNGLYSFTLQSVGGVVFLADCVPGTQPERGIHWQFENSATGALHLTEFTVHGGASGPRTTVEVAYQLFPALAASGTADGRLLLAGLLSSGYLLHVELRASASTDSILSALTAAALRPLDLTQQLAPLGTPTSLAATPDAVVIGGSNGSVLCVPLACLEDGNASRCYELRDSSWAISKLIPGVLYRPRQPAALACVPVTLGHRPILLVAYDDCVLRAFHAPRKQQLATLELETPGVGASAPGGSSRHLVPTYIAAESGSVSGLGAGAGPGSAGSATLVVQLEASDTLKRHTFAYTLAATAAGRLSLAQPVELAVEEGAVVEEARVSGDTVWLLLKAAGRSKVLGYTRSSGAVVSSAVLSEGAGELLGGGGGGQGGNGAEVDMELWEWLLGAFPRELSAESQVCQQVLVPGHTCRASLRDALSYHGAQQSAADVDSAPYAVLRGWMQAAVLAIQRRTPTASASECWQSFLSTYRSAWARRHPPLGLVLHRGSPEWLGLARGGAVLCVLRRGTAVEALYGADAVAALELPPHMDAVHKCATEAGGLLGPLAQEACLALLTAGVDPLERLVPYLTDLWLGGPTASYGGSATVTVTSRSAALTDAARESQQRWRQRRQQLLISMGQRLGSLANPAAAVQSYLSLLRLLGNQAAAELAAGAPAGPDGSTLGPSKAAAAFLVATCRQLSRAAAAAARDAALLLGLIRAQAGLGAGAGPLDRAQLVRLEGPLLAEACGLLRRSALGLWLTGTPSSQGEGSDMEPALSALRHLRLGGSPSKRSHADGPGASASAAAAAGQQPDGSSSAPHGASGSGSGAVGGDASLAARLLPAFCAGYSGGRGGRMDLLTGAEAAGLLFTLYLQFGEHPSAPMGARVLQLGYQLFQAGEYGGLAELAALAGSTGAAEAGPQFLRGLGITCALALERQQAATRQVLLPSYGPAGAAGSGSGSGSSSARRAERVAEAASCFFRAAASLASESGDALRSILRDLRSELAGTNGTAATSQAAALAAFGGGASSSAAVLAAPPAAGPAAAAARRREAALLQLHFCEAVMQLFEREGAPEGAVVFATAALEHLRSAYGQSEASDPLLPGEEAVQRAAAAAAAAERTAREGRLWSNIYTYCVEMRQYDRAYAALLANPLPAARLQSLRHLVHVLAQADGNLQTLCTLPLAGIAVLPAAADGPAAAAAASTAAAAGGRTVSLLGEALDTLQRRAHNCDLAERPQPYRVLYDFLVCRGDFKGAARAMAAYAWRLRSEGATGEAAVAEALRAYDLAISCLQLLDPEDAWLDLTDPWIERLAPHSTHAAPPPAQPAHRRHPSSAALTAAAAAIATAEGDAREVAAAVAAQEAQSPVATAQTLQRERTLLHYSALVAARVPGLEPLRQWDNVDAILRQLLLLGRYEGALALVADCYGGGPGGGAAGGAGGGGGAADPWVRAMEAVVAALAAHCTRLQLQDGGVATGGPALPPTDLFVDDPDGGAAAAGLGAAGAAAVAGTLGGRAAPLWSKLRQLLAAALAADAAAEAAAQGGGAAAGGGAAGGGGGGVRVAWILRDAAAEAVLRTDSRVDLPQWLLDLFLAPGPDTAAMGSSACGPASLLQLYLAHDRLASAVELVAGQVEAWGRADVRLRRRHSAAWMPYPQLELLHTKLTIAQQLGQERSAALMDCLNAALSAHLDLVATDTERLQQQTGSGGGGGFGGGGSGMGGGFGGGAGGSMDGTMPPPLLLLGPAPSAVATPVTPLMGGPGFGAASMGGGLRLFG</sequence>
<evidence type="ECO:0000256" key="1">
    <source>
        <dbReference type="SAM" id="MobiDB-lite"/>
    </source>
</evidence>
<dbReference type="Proteomes" id="UP000612055">
    <property type="component" value="Unassembled WGS sequence"/>
</dbReference>
<comment type="caution">
    <text evidence="4">The sequence shown here is derived from an EMBL/GenBank/DDBJ whole genome shotgun (WGS) entry which is preliminary data.</text>
</comment>
<feature type="domain" description="Nucleoporin nup120-like HEAT repeat" evidence="2">
    <location>
        <begin position="1075"/>
        <end position="1184"/>
    </location>
</feature>
<feature type="compositionally biased region" description="Low complexity" evidence="1">
    <location>
        <begin position="813"/>
        <end position="839"/>
    </location>
</feature>
<dbReference type="InterPro" id="IPR056548">
    <property type="entry name" value="HEAT_Nup120"/>
</dbReference>
<evidence type="ECO:0008006" key="6">
    <source>
        <dbReference type="Google" id="ProtNLM"/>
    </source>
</evidence>
<evidence type="ECO:0000259" key="2">
    <source>
        <dbReference type="Pfam" id="PF23300"/>
    </source>
</evidence>
<feature type="domain" description="NUP160 middle TPR" evidence="3">
    <location>
        <begin position="1234"/>
        <end position="1309"/>
    </location>
</feature>